<dbReference type="Proteomes" id="UP001446871">
    <property type="component" value="Unassembled WGS sequence"/>
</dbReference>
<accession>A0ABR1W0Z3</accession>
<gene>
    <name evidence="1" type="ORF">PG996_003329</name>
</gene>
<proteinExistence type="predicted"/>
<evidence type="ECO:0000313" key="2">
    <source>
        <dbReference type="Proteomes" id="UP001446871"/>
    </source>
</evidence>
<organism evidence="1 2">
    <name type="scientific">Apiospora saccharicola</name>
    <dbReference type="NCBI Taxonomy" id="335842"/>
    <lineage>
        <taxon>Eukaryota</taxon>
        <taxon>Fungi</taxon>
        <taxon>Dikarya</taxon>
        <taxon>Ascomycota</taxon>
        <taxon>Pezizomycotina</taxon>
        <taxon>Sordariomycetes</taxon>
        <taxon>Xylariomycetidae</taxon>
        <taxon>Amphisphaeriales</taxon>
        <taxon>Apiosporaceae</taxon>
        <taxon>Apiospora</taxon>
    </lineage>
</organism>
<sequence>MSPGIYLRMAMMMRSSRTRTVLISASTNESLAAGWAVKGVVLLLFWRASSSSSSLGLDDKEILIEHPETPGWRSVRANGFRKRDLGQGRGARRQSGDVPGCRDQGLHAGLRALGVNGSRALCFDMAF</sequence>
<keyword evidence="2" id="KW-1185">Reference proteome</keyword>
<comment type="caution">
    <text evidence="1">The sequence shown here is derived from an EMBL/GenBank/DDBJ whole genome shotgun (WGS) entry which is preliminary data.</text>
</comment>
<name>A0ABR1W0Z3_9PEZI</name>
<reference evidence="1 2" key="1">
    <citation type="submission" date="2023-01" db="EMBL/GenBank/DDBJ databases">
        <title>Analysis of 21 Apiospora genomes using comparative genomics revels a genus with tremendous synthesis potential of carbohydrate active enzymes and secondary metabolites.</title>
        <authorList>
            <person name="Sorensen T."/>
        </authorList>
    </citation>
    <scope>NUCLEOTIDE SEQUENCE [LARGE SCALE GENOMIC DNA]</scope>
    <source>
        <strain evidence="1 2">CBS 83171</strain>
    </source>
</reference>
<dbReference type="EMBL" id="JAQQWM010000002">
    <property type="protein sequence ID" value="KAK8077159.1"/>
    <property type="molecule type" value="Genomic_DNA"/>
</dbReference>
<protein>
    <submittedName>
        <fullName evidence="1">Uncharacterized protein</fullName>
    </submittedName>
</protein>
<evidence type="ECO:0000313" key="1">
    <source>
        <dbReference type="EMBL" id="KAK8077159.1"/>
    </source>
</evidence>